<name>A0A5C3Q0N7_9AGAR</name>
<dbReference type="EMBL" id="ML178881">
    <property type="protein sequence ID" value="TFK95532.1"/>
    <property type="molecule type" value="Genomic_DNA"/>
</dbReference>
<evidence type="ECO:0000313" key="1">
    <source>
        <dbReference type="EMBL" id="TFK95532.1"/>
    </source>
</evidence>
<reference evidence="1 2" key="1">
    <citation type="journal article" date="2019" name="Nat. Ecol. Evol.">
        <title>Megaphylogeny resolves global patterns of mushroom evolution.</title>
        <authorList>
            <person name="Varga T."/>
            <person name="Krizsan K."/>
            <person name="Foldi C."/>
            <person name="Dima B."/>
            <person name="Sanchez-Garcia M."/>
            <person name="Sanchez-Ramirez S."/>
            <person name="Szollosi G.J."/>
            <person name="Szarkandi J.G."/>
            <person name="Papp V."/>
            <person name="Albert L."/>
            <person name="Andreopoulos W."/>
            <person name="Angelini C."/>
            <person name="Antonin V."/>
            <person name="Barry K.W."/>
            <person name="Bougher N.L."/>
            <person name="Buchanan P."/>
            <person name="Buyck B."/>
            <person name="Bense V."/>
            <person name="Catcheside P."/>
            <person name="Chovatia M."/>
            <person name="Cooper J."/>
            <person name="Damon W."/>
            <person name="Desjardin D."/>
            <person name="Finy P."/>
            <person name="Geml J."/>
            <person name="Haridas S."/>
            <person name="Hughes K."/>
            <person name="Justo A."/>
            <person name="Karasinski D."/>
            <person name="Kautmanova I."/>
            <person name="Kiss B."/>
            <person name="Kocsube S."/>
            <person name="Kotiranta H."/>
            <person name="LaButti K.M."/>
            <person name="Lechner B.E."/>
            <person name="Liimatainen K."/>
            <person name="Lipzen A."/>
            <person name="Lukacs Z."/>
            <person name="Mihaltcheva S."/>
            <person name="Morgado L.N."/>
            <person name="Niskanen T."/>
            <person name="Noordeloos M.E."/>
            <person name="Ohm R.A."/>
            <person name="Ortiz-Santana B."/>
            <person name="Ovrebo C."/>
            <person name="Racz N."/>
            <person name="Riley R."/>
            <person name="Savchenko A."/>
            <person name="Shiryaev A."/>
            <person name="Soop K."/>
            <person name="Spirin V."/>
            <person name="Szebenyi C."/>
            <person name="Tomsovsky M."/>
            <person name="Tulloss R.E."/>
            <person name="Uehling J."/>
            <person name="Grigoriev I.V."/>
            <person name="Vagvolgyi C."/>
            <person name="Papp T."/>
            <person name="Martin F.M."/>
            <person name="Miettinen O."/>
            <person name="Hibbett D.S."/>
            <person name="Nagy L.G."/>
        </authorList>
    </citation>
    <scope>NUCLEOTIDE SEQUENCE [LARGE SCALE GENOMIC DNA]</scope>
    <source>
        <strain evidence="1 2">CBS 309.79</strain>
    </source>
</reference>
<dbReference type="Proteomes" id="UP000305067">
    <property type="component" value="Unassembled WGS sequence"/>
</dbReference>
<protein>
    <submittedName>
        <fullName evidence="1">Uncharacterized protein</fullName>
    </submittedName>
</protein>
<evidence type="ECO:0000313" key="2">
    <source>
        <dbReference type="Proteomes" id="UP000305067"/>
    </source>
</evidence>
<keyword evidence="2" id="KW-1185">Reference proteome</keyword>
<proteinExistence type="predicted"/>
<organism evidence="1 2">
    <name type="scientific">Pterulicium gracile</name>
    <dbReference type="NCBI Taxonomy" id="1884261"/>
    <lineage>
        <taxon>Eukaryota</taxon>
        <taxon>Fungi</taxon>
        <taxon>Dikarya</taxon>
        <taxon>Basidiomycota</taxon>
        <taxon>Agaricomycotina</taxon>
        <taxon>Agaricomycetes</taxon>
        <taxon>Agaricomycetidae</taxon>
        <taxon>Agaricales</taxon>
        <taxon>Pleurotineae</taxon>
        <taxon>Pterulaceae</taxon>
        <taxon>Pterulicium</taxon>
    </lineage>
</organism>
<sequence>MIFCWIACFRSREEKDGNPEDAIHFTATSQSHFDLHKLFIFQGPYPLRSQSAHWLFSRITAVIQPFSGYLGFGFLDHSKCTRFARP</sequence>
<accession>A0A5C3Q0N7</accession>
<gene>
    <name evidence="1" type="ORF">BDV98DRAFT_377447</name>
</gene>
<dbReference type="AlphaFoldDB" id="A0A5C3Q0N7"/>